<comment type="similarity">
    <text evidence="3 9">Belongs to the PP2C family.</text>
</comment>
<evidence type="ECO:0000256" key="2">
    <source>
        <dbReference type="ARBA" id="ARBA00001946"/>
    </source>
</evidence>
<dbReference type="PANTHER" id="PTHR13832">
    <property type="entry name" value="PROTEIN PHOSPHATASE 2C"/>
    <property type="match status" value="1"/>
</dbReference>
<dbReference type="PROSITE" id="PS51746">
    <property type="entry name" value="PPM_2"/>
    <property type="match status" value="1"/>
</dbReference>
<sequence>MNKFKSFPFYFLNVKFSKFLYKNGSRLLFGNLSIIMGQTLSEPITAKETAFVKNDLYEVASSAMQGWRIKMEDAHTHILSLPDDPGTAFFGVYDGHGGAKTAQYAGRNLHKFIINRPEYKEGNITEALKQAFLELDNAMIGDEYLKGEHSGSTAVTVIIKDNILYCANIGDSRAIASVNNKLEKLSWDHKPNNIEESKRIAEAGGWVDCNRVNGNLALSRAFGDYVFKANSFKGDEKQIVIAVPDIVERKITQDWDFLILACDGIWDVMSDEDVMYYVTENIANGLESELICENLMMKCLAPDCHLAGLGCDNMTVVLVVFLHGDSYDKVIEKCKNYVAEHKIGHETDDSEEPRDSEDEDEDKILVFSDAQSKEEEPHSPPPPPSPKPAAAGCSAKRCAANQNQPNKSEGEEQ</sequence>
<name>A0A6J2YL91_SITOR</name>
<dbReference type="Pfam" id="PF00481">
    <property type="entry name" value="PP2C"/>
    <property type="match status" value="1"/>
</dbReference>
<dbReference type="InterPro" id="IPR000222">
    <property type="entry name" value="PP2C_BS"/>
</dbReference>
<evidence type="ECO:0000256" key="5">
    <source>
        <dbReference type="ARBA" id="ARBA00022723"/>
    </source>
</evidence>
<evidence type="ECO:0000256" key="9">
    <source>
        <dbReference type="RuleBase" id="RU003465"/>
    </source>
</evidence>
<reference evidence="13 14" key="1">
    <citation type="submission" date="2025-04" db="UniProtKB">
        <authorList>
            <consortium name="RefSeq"/>
        </authorList>
    </citation>
    <scope>IDENTIFICATION</scope>
    <source>
        <tissue evidence="13 14">Gonads</tissue>
    </source>
</reference>
<dbReference type="RefSeq" id="XP_030763641.1">
    <property type="nucleotide sequence ID" value="XM_030907781.1"/>
</dbReference>
<accession>A0A6J2YL91</accession>
<dbReference type="FunFam" id="3.60.40.10:FF:000016">
    <property type="entry name" value="Protein phosphatase 2C"/>
    <property type="match status" value="1"/>
</dbReference>
<evidence type="ECO:0000256" key="4">
    <source>
        <dbReference type="ARBA" id="ARBA00013081"/>
    </source>
</evidence>
<keyword evidence="5" id="KW-0479">Metal-binding</keyword>
<dbReference type="GO" id="GO:0046872">
    <property type="term" value="F:metal ion binding"/>
    <property type="evidence" value="ECO:0007669"/>
    <property type="project" value="UniProtKB-KW"/>
</dbReference>
<dbReference type="SMART" id="SM00332">
    <property type="entry name" value="PP2Cc"/>
    <property type="match status" value="1"/>
</dbReference>
<feature type="compositionally biased region" description="Acidic residues" evidence="10">
    <location>
        <begin position="348"/>
        <end position="362"/>
    </location>
</feature>
<comment type="cofactor">
    <cofactor evidence="1">
        <name>Mn(2+)</name>
        <dbReference type="ChEBI" id="CHEBI:29035"/>
    </cofactor>
</comment>
<keyword evidence="6 9" id="KW-0378">Hydrolase</keyword>
<dbReference type="PANTHER" id="PTHR13832:SF565">
    <property type="entry name" value="AT28366P-RELATED"/>
    <property type="match status" value="1"/>
</dbReference>
<evidence type="ECO:0000256" key="8">
    <source>
        <dbReference type="ARBA" id="ARBA00023211"/>
    </source>
</evidence>
<dbReference type="Proteomes" id="UP000504635">
    <property type="component" value="Unplaced"/>
</dbReference>
<evidence type="ECO:0000256" key="1">
    <source>
        <dbReference type="ARBA" id="ARBA00001936"/>
    </source>
</evidence>
<evidence type="ECO:0000313" key="12">
    <source>
        <dbReference type="Proteomes" id="UP000504635"/>
    </source>
</evidence>
<evidence type="ECO:0000256" key="3">
    <source>
        <dbReference type="ARBA" id="ARBA00006702"/>
    </source>
</evidence>
<dbReference type="OrthoDB" id="10264738at2759"/>
<dbReference type="Gene3D" id="3.60.40.10">
    <property type="entry name" value="PPM-type phosphatase domain"/>
    <property type="match status" value="1"/>
</dbReference>
<dbReference type="PROSITE" id="PS01032">
    <property type="entry name" value="PPM_1"/>
    <property type="match status" value="1"/>
</dbReference>
<evidence type="ECO:0000313" key="14">
    <source>
        <dbReference type="RefSeq" id="XP_030763641.1"/>
    </source>
</evidence>
<dbReference type="CDD" id="cd00143">
    <property type="entry name" value="PP2Cc"/>
    <property type="match status" value="1"/>
</dbReference>
<evidence type="ECO:0000313" key="13">
    <source>
        <dbReference type="RefSeq" id="XP_030763640.1"/>
    </source>
</evidence>
<organism evidence="12 13">
    <name type="scientific">Sitophilus oryzae</name>
    <name type="common">Rice weevil</name>
    <name type="synonym">Curculio oryzae</name>
    <dbReference type="NCBI Taxonomy" id="7048"/>
    <lineage>
        <taxon>Eukaryota</taxon>
        <taxon>Metazoa</taxon>
        <taxon>Ecdysozoa</taxon>
        <taxon>Arthropoda</taxon>
        <taxon>Hexapoda</taxon>
        <taxon>Insecta</taxon>
        <taxon>Pterygota</taxon>
        <taxon>Neoptera</taxon>
        <taxon>Endopterygota</taxon>
        <taxon>Coleoptera</taxon>
        <taxon>Polyphaga</taxon>
        <taxon>Cucujiformia</taxon>
        <taxon>Curculionidae</taxon>
        <taxon>Dryophthorinae</taxon>
        <taxon>Sitophilus</taxon>
    </lineage>
</organism>
<comment type="cofactor">
    <cofactor evidence="2">
        <name>Mg(2+)</name>
        <dbReference type="ChEBI" id="CHEBI:18420"/>
    </cofactor>
</comment>
<evidence type="ECO:0000256" key="6">
    <source>
        <dbReference type="ARBA" id="ARBA00022801"/>
    </source>
</evidence>
<dbReference type="InterPro" id="IPR036457">
    <property type="entry name" value="PPM-type-like_dom_sf"/>
</dbReference>
<protein>
    <recommendedName>
        <fullName evidence="4">protein-serine/threonine phosphatase</fullName>
        <ecNumber evidence="4">3.1.3.16</ecNumber>
    </recommendedName>
</protein>
<gene>
    <name evidence="13 14" type="primary">LOC115888170</name>
</gene>
<evidence type="ECO:0000256" key="10">
    <source>
        <dbReference type="SAM" id="MobiDB-lite"/>
    </source>
</evidence>
<feature type="region of interest" description="Disordered" evidence="10">
    <location>
        <begin position="345"/>
        <end position="413"/>
    </location>
</feature>
<proteinExistence type="inferred from homology"/>
<keyword evidence="7 9" id="KW-0904">Protein phosphatase</keyword>
<dbReference type="InterPro" id="IPR001932">
    <property type="entry name" value="PPM-type_phosphatase-like_dom"/>
</dbReference>
<dbReference type="SUPFAM" id="SSF81606">
    <property type="entry name" value="PP2C-like"/>
    <property type="match status" value="1"/>
</dbReference>
<dbReference type="InterPro" id="IPR015655">
    <property type="entry name" value="PP2C"/>
</dbReference>
<keyword evidence="8" id="KW-0464">Manganese</keyword>
<keyword evidence="12" id="KW-1185">Reference proteome</keyword>
<dbReference type="GeneID" id="115888170"/>
<dbReference type="AlphaFoldDB" id="A0A6J2YL91"/>
<dbReference type="EC" id="3.1.3.16" evidence="4"/>
<feature type="domain" description="PPM-type phosphatase" evidence="11">
    <location>
        <begin position="58"/>
        <end position="321"/>
    </location>
</feature>
<evidence type="ECO:0000256" key="7">
    <source>
        <dbReference type="ARBA" id="ARBA00022912"/>
    </source>
</evidence>
<dbReference type="GO" id="GO:0004722">
    <property type="term" value="F:protein serine/threonine phosphatase activity"/>
    <property type="evidence" value="ECO:0007669"/>
    <property type="project" value="UniProtKB-EC"/>
</dbReference>
<dbReference type="RefSeq" id="XP_030763640.1">
    <property type="nucleotide sequence ID" value="XM_030907780.1"/>
</dbReference>
<evidence type="ECO:0000259" key="11">
    <source>
        <dbReference type="PROSITE" id="PS51746"/>
    </source>
</evidence>
<feature type="compositionally biased region" description="Low complexity" evidence="10">
    <location>
        <begin position="388"/>
        <end position="400"/>
    </location>
</feature>
<dbReference type="KEGG" id="soy:115888170"/>